<sequence length="352" mass="40389">MSAHDPLARPTTEWLHTVHLQDLHAQNPFDPHEIRLSATGGCPRQQTLRILDYEADPPSVQQLSIFHAGHYWEDYLASLWEARYPGQVNRQVTVDTEWGTGHIDLWIEPIHHLVECKTTTSKKREDLPLEEHLDQVNLYLHFWGNDHQATAEIAYVLKDTGEVLTFPVPYDPDRIPVLLDRLQRMIIAVTIDEEPLPIPEDYAPARFPCAWRTPTGGWRRCEFWRACWTHAQSPKPTPDAAADPAWDETLRAHYALSAEIAQLKAQLKALEDEKKTYEKALGAYLDDTQQPHLTTPWGILTRTVSQPTVSYDVKAALKDGQITLDQIAPYRKLSQPRVTWTWKDPERLHSAS</sequence>
<reference evidence="4" key="1">
    <citation type="submission" date="2017-04" db="EMBL/GenBank/DDBJ databases">
        <authorList>
            <person name="Varghese N."/>
            <person name="Submissions S."/>
        </authorList>
    </citation>
    <scope>NUCLEOTIDE SEQUENCE [LARGE SCALE GENOMIC DNA]</scope>
    <source>
        <strain evidence="4">DSM 9293</strain>
    </source>
</reference>
<keyword evidence="1" id="KW-0378">Hydrolase</keyword>
<dbReference type="Proteomes" id="UP000192660">
    <property type="component" value="Unassembled WGS sequence"/>
</dbReference>
<evidence type="ECO:0000313" key="4">
    <source>
        <dbReference type="Proteomes" id="UP000192660"/>
    </source>
</evidence>
<dbReference type="EMBL" id="FWWY01000002">
    <property type="protein sequence ID" value="SMC08027.1"/>
    <property type="molecule type" value="Genomic_DNA"/>
</dbReference>
<evidence type="ECO:0000256" key="1">
    <source>
        <dbReference type="ARBA" id="ARBA00022801"/>
    </source>
</evidence>
<organism evidence="3 4">
    <name type="scientific">Sulfobacillus thermosulfidooxidans (strain DSM 9293 / VKM B-1269 / AT-1)</name>
    <dbReference type="NCBI Taxonomy" id="929705"/>
    <lineage>
        <taxon>Bacteria</taxon>
        <taxon>Bacillati</taxon>
        <taxon>Bacillota</taxon>
        <taxon>Clostridia</taxon>
        <taxon>Eubacteriales</taxon>
        <taxon>Clostridiales Family XVII. Incertae Sedis</taxon>
        <taxon>Sulfobacillus</taxon>
    </lineage>
</organism>
<evidence type="ECO:0000256" key="2">
    <source>
        <dbReference type="SAM" id="Coils"/>
    </source>
</evidence>
<gene>
    <name evidence="3" type="ORF">SAMN00768000_3600</name>
</gene>
<name>A0A1W1WNZ6_SULTA</name>
<keyword evidence="2" id="KW-0175">Coiled coil</keyword>
<feature type="coiled-coil region" evidence="2">
    <location>
        <begin position="253"/>
        <end position="287"/>
    </location>
</feature>
<evidence type="ECO:0000313" key="3">
    <source>
        <dbReference type="EMBL" id="SMC08027.1"/>
    </source>
</evidence>
<protein>
    <recommendedName>
        <fullName evidence="5">PD-(D/E)XK endonuclease-like domain-containing protein</fullName>
    </recommendedName>
</protein>
<accession>A0A1W1WNZ6</accession>
<dbReference type="OrthoDB" id="2987225at2"/>
<proteinExistence type="predicted"/>
<dbReference type="RefSeq" id="WP_084662057.1">
    <property type="nucleotide sequence ID" value="NZ_FWWY01000002.1"/>
</dbReference>
<dbReference type="GO" id="GO:0016787">
    <property type="term" value="F:hydrolase activity"/>
    <property type="evidence" value="ECO:0007669"/>
    <property type="project" value="UniProtKB-KW"/>
</dbReference>
<evidence type="ECO:0008006" key="5">
    <source>
        <dbReference type="Google" id="ProtNLM"/>
    </source>
</evidence>
<dbReference type="InterPro" id="IPR011604">
    <property type="entry name" value="PDDEXK-like_dom_sf"/>
</dbReference>
<dbReference type="Gene3D" id="3.90.320.10">
    <property type="match status" value="1"/>
</dbReference>
<dbReference type="AlphaFoldDB" id="A0A1W1WNZ6"/>
<keyword evidence="4" id="KW-1185">Reference proteome</keyword>